<evidence type="ECO:0000256" key="7">
    <source>
        <dbReference type="ARBA" id="ARBA00023125"/>
    </source>
</evidence>
<dbReference type="InterPro" id="IPR012337">
    <property type="entry name" value="RNaseH-like_sf"/>
</dbReference>
<dbReference type="InterPro" id="IPR036397">
    <property type="entry name" value="RNaseH_sf"/>
</dbReference>
<dbReference type="GO" id="GO:0006260">
    <property type="term" value="P:DNA replication"/>
    <property type="evidence" value="ECO:0007669"/>
    <property type="project" value="UniProtKB-KW"/>
</dbReference>
<accession>A0ABD2LGK8</accession>
<dbReference type="InterPro" id="IPR036085">
    <property type="entry name" value="PAZ_dom_sf"/>
</dbReference>
<dbReference type="PROSITE" id="PS50994">
    <property type="entry name" value="INTEGRASE"/>
    <property type="match status" value="1"/>
</dbReference>
<evidence type="ECO:0000256" key="4">
    <source>
        <dbReference type="ARBA" id="ARBA00022695"/>
    </source>
</evidence>
<dbReference type="GO" id="GO:0003887">
    <property type="term" value="F:DNA-directed DNA polymerase activity"/>
    <property type="evidence" value="ECO:0007669"/>
    <property type="project" value="UniProtKB-KW"/>
</dbReference>
<gene>
    <name evidence="11" type="ORF">niasHT_011730</name>
</gene>
<dbReference type="InterPro" id="IPR027417">
    <property type="entry name" value="P-loop_NTPase"/>
</dbReference>
<evidence type="ECO:0000256" key="1">
    <source>
        <dbReference type="ARBA" id="ARBA00005755"/>
    </source>
</evidence>
<evidence type="ECO:0000256" key="9">
    <source>
        <dbReference type="SAM" id="MobiDB-lite"/>
    </source>
</evidence>
<evidence type="ECO:0000256" key="3">
    <source>
        <dbReference type="ARBA" id="ARBA00022679"/>
    </source>
</evidence>
<keyword evidence="3" id="KW-0808">Transferase</keyword>
<dbReference type="EMBL" id="JBICBT010000419">
    <property type="protein sequence ID" value="KAL3114329.1"/>
    <property type="molecule type" value="Genomic_DNA"/>
</dbReference>
<comment type="catalytic activity">
    <reaction evidence="8">
        <text>DNA(n) + a 2'-deoxyribonucleoside 5'-triphosphate = DNA(n+1) + diphosphate</text>
        <dbReference type="Rhea" id="RHEA:22508"/>
        <dbReference type="Rhea" id="RHEA-COMP:17339"/>
        <dbReference type="Rhea" id="RHEA-COMP:17340"/>
        <dbReference type="ChEBI" id="CHEBI:33019"/>
        <dbReference type="ChEBI" id="CHEBI:61560"/>
        <dbReference type="ChEBI" id="CHEBI:173112"/>
        <dbReference type="EC" id="2.7.7.7"/>
    </reaction>
</comment>
<name>A0ABD2LGK8_9BILA</name>
<dbReference type="PANTHER" id="PTHR46585:SF1">
    <property type="entry name" value="CHROMO DOMAIN-CONTAINING PROTEIN"/>
    <property type="match status" value="1"/>
</dbReference>
<keyword evidence="6" id="KW-0239">DNA-directed DNA polymerase</keyword>
<dbReference type="SUPFAM" id="SSF101690">
    <property type="entry name" value="PAZ domain"/>
    <property type="match status" value="1"/>
</dbReference>
<keyword evidence="7" id="KW-0238">DNA-binding</keyword>
<organism evidence="11 12">
    <name type="scientific">Heterodera trifolii</name>
    <dbReference type="NCBI Taxonomy" id="157864"/>
    <lineage>
        <taxon>Eukaryota</taxon>
        <taxon>Metazoa</taxon>
        <taxon>Ecdysozoa</taxon>
        <taxon>Nematoda</taxon>
        <taxon>Chromadorea</taxon>
        <taxon>Rhabditida</taxon>
        <taxon>Tylenchina</taxon>
        <taxon>Tylenchomorpha</taxon>
        <taxon>Tylenchoidea</taxon>
        <taxon>Heteroderidae</taxon>
        <taxon>Heteroderinae</taxon>
        <taxon>Heterodera</taxon>
    </lineage>
</organism>
<proteinExistence type="inferred from homology"/>
<feature type="domain" description="Integrase catalytic" evidence="10">
    <location>
        <begin position="1703"/>
        <end position="1870"/>
    </location>
</feature>
<sequence length="1949" mass="224511">MSSDDEMPPVLDGPYTPVRDGDEPFEDAPPLMEVINQFPNQMILEDAKGKNEHVIKERLNLEEFNGEHFKCLDAAQAESGRFKAYRFLGRFMLNYIWNADYPEAVLKSLFLMCLSYALKGASAMNITANHLIFLLTSRHLDDEIAVHFKNFKKIDDKMAETILTRFEIVDQSNKSKERPSLLEESFVIDITAIDSGGKRQRMAGKGGRRRDFNVPYDLLEGATYELENNDAYCLFRAFELLRMKCVLSKQRFHEYKRDEGQQLDNVTSLFRECDIQMGLQFYSIEEYGNKIQEYYNEMHPGMFRLFCFDTFGKMKPVWKSTMTDYRHELCVLYTDRDDGAVGHYDAIKSIGKVFGARNYCFGCEAPYTHQNRHNSSCKWKCHNCQRVGNDFRGNCKNLNENFFESCLGCNKTFQSKSCYDHHKKVTMCTVKRGKEAKTIAKCICNSSKRCNACGVIYRPERQDKKNGHVCDHKFCRACGGFHAKRECYIPYRPKVKKEKRFIFFDFECTTNFQPDPNLAKFKHQVNFCYAHVTCTRCIQNGTWNDELDQACAICGPMRFYSWAPFYYDNTAVDRAFRVDDPLAAFTKWLLNFESETLHIETGETRKRKHGGKKNNNAAHFIDEEAEDDVSDDNDAENNYMLGYDEEGEKPVSVTTYAYAHAGSRYDHILIFGEMLRMGVRPKLVRQGNHLLEMSTNKRGTITRTVFRDSYKLIPIKLASFVKTFGLSIEGVENKKYFPHGFNKAENYGNVLDNLPPIESYHPGSMLPDDRKALESWYEANRETRFDLREVIADYCKTDVQILAHGLIKMRELFTQKTGADITDSITIPSACMRFFVTLAHFGNERIAIVPHLGYEKRGKQSTIARKYLKWRAVEEERENGYTLRHVESPGGEFKFGNYSLDGMVERADADKKLAIKVNGCYWHACPHCFPEDDAIVGGGETAGAICIPARKEAQDNLLEQGRYYKGEVKIHQYFYIKHRIRLLYPQLKCMVEYHSKGHCKYYPLELLAIEDSAEGTGEKPTDTNYLDYLGFRSEFPEIEFNVNTMGVTVYSPRHLKTPRFVPWDQPGRCTRCKSGNVELDYFIQPEGVTIFSSRLKDDGENFLPFDEIVDFGDNAKFRVRSRNKMFTLPLRHPEVHQVAQVAAEAIGLLPGVPPMTVTNDDDDDKVDPKINERELKFPIPSGIVVSGPSSSGKTQLVLRLLAHASEMFDPPPKVIVWAYGEYSSQIPELERQGVIPHAGPPSEEMLKKLPKPFLIVYDDLMGDIDAKKLADLYTKKSHHNNFSVIFLTQNLFDKAMRVPRSNAQYIFLMRAPSDMLSIRNLASQMFPREQGFLMDAYKQACADPYGYLLTTRRRLYLYPKMVKKQTVGQRVLDNYEYLKSLGRTTSHKKRRHLLSSAGCEELLTLVEICLNLLNGSFCLTRKQKQKLLPFSNTIRRLARRRRVICCAKMANKLILLPFEHYRGLVAVREGVGGVKGDDDVAGQTNLGFVKQQLETVKRKRAANVSERNVLYNQQLRRYLKLRKEAKDRPVKVQLSNGAQLLNKTVETGVQVRPGPDEPKDRSVLFAGENEEIEVPTPIRPGNSRSPRTNKKAIKQQEINEKKDHLLAIIMSDPQSFGATDRGKIVNPKTGREFIDSDLNWSIERLVDPRPENAPSPSGTKELMRKLAHNPLASSLLNRVFVESGQRNTTYTLFKPKREKFRRLRTVPTGFMTDVQADLADFQALSRKNSGYRYLLLAVDVLSRRMFGSPVKSKRPVDVKRAFEKVFGQMPKLPETLYTDRGLEFVAKPMKEFFAENGIKKYETSSKKKAAVAERAIRTLKTRLYKYFSAKNTVPADKRPKIKAGETVRIPEPKHIFEKGYIPNYSDHVYTVDEAWSTNPQHYLLKDYYGTKLKRKFYLPELTKVQIDENTMYRIEKKYKERMKDGKKEILVKFIGFPEKYWVTHEDFEK</sequence>
<dbReference type="Gene3D" id="3.30.420.10">
    <property type="entry name" value="Ribonuclease H-like superfamily/Ribonuclease H"/>
    <property type="match status" value="2"/>
</dbReference>
<reference evidence="11 12" key="1">
    <citation type="submission" date="2024-10" db="EMBL/GenBank/DDBJ databases">
        <authorList>
            <person name="Kim D."/>
        </authorList>
    </citation>
    <scope>NUCLEOTIDE SEQUENCE [LARGE SCALE GENOMIC DNA]</scope>
    <source>
        <strain evidence="11">BH-2024</strain>
    </source>
</reference>
<dbReference type="Pfam" id="PF00665">
    <property type="entry name" value="rve"/>
    <property type="match status" value="1"/>
</dbReference>
<evidence type="ECO:0000256" key="5">
    <source>
        <dbReference type="ARBA" id="ARBA00022705"/>
    </source>
</evidence>
<protein>
    <recommendedName>
        <fullName evidence="2">DNA-directed DNA polymerase</fullName>
        <ecNumber evidence="2">2.7.7.7</ecNumber>
    </recommendedName>
</protein>
<dbReference type="Pfam" id="PF03175">
    <property type="entry name" value="DNA_pol_B_2"/>
    <property type="match status" value="1"/>
</dbReference>
<comment type="similarity">
    <text evidence="1">Belongs to the DNA polymerase type-B family.</text>
</comment>
<feature type="region of interest" description="Disordered" evidence="9">
    <location>
        <begin position="1"/>
        <end position="23"/>
    </location>
</feature>
<evidence type="ECO:0000256" key="8">
    <source>
        <dbReference type="ARBA" id="ARBA00049244"/>
    </source>
</evidence>
<keyword evidence="4" id="KW-0548">Nucleotidyltransferase</keyword>
<evidence type="ECO:0000256" key="2">
    <source>
        <dbReference type="ARBA" id="ARBA00012417"/>
    </source>
</evidence>
<dbReference type="EC" id="2.7.7.7" evidence="2"/>
<dbReference type="SUPFAM" id="SSF52540">
    <property type="entry name" value="P-loop containing nucleoside triphosphate hydrolases"/>
    <property type="match status" value="1"/>
</dbReference>
<dbReference type="Proteomes" id="UP001620626">
    <property type="component" value="Unassembled WGS sequence"/>
</dbReference>
<dbReference type="SUPFAM" id="SSF53098">
    <property type="entry name" value="Ribonuclease H-like"/>
    <property type="match status" value="2"/>
</dbReference>
<dbReference type="GO" id="GO:0003677">
    <property type="term" value="F:DNA binding"/>
    <property type="evidence" value="ECO:0007669"/>
    <property type="project" value="UniProtKB-KW"/>
</dbReference>
<keyword evidence="5" id="KW-0235">DNA replication</keyword>
<dbReference type="InterPro" id="IPR001584">
    <property type="entry name" value="Integrase_cat-core"/>
</dbReference>
<evidence type="ECO:0000313" key="11">
    <source>
        <dbReference type="EMBL" id="KAL3114329.1"/>
    </source>
</evidence>
<dbReference type="PANTHER" id="PTHR46585">
    <property type="entry name" value="INTEGRASE CORE DOMAIN CONTAINING PROTEIN"/>
    <property type="match status" value="1"/>
</dbReference>
<dbReference type="InterPro" id="IPR004868">
    <property type="entry name" value="DNA-dir_DNA_pol_B_mt/vir"/>
</dbReference>
<evidence type="ECO:0000313" key="12">
    <source>
        <dbReference type="Proteomes" id="UP001620626"/>
    </source>
</evidence>
<evidence type="ECO:0000259" key="10">
    <source>
        <dbReference type="PROSITE" id="PS50994"/>
    </source>
</evidence>
<evidence type="ECO:0000256" key="6">
    <source>
        <dbReference type="ARBA" id="ARBA00022932"/>
    </source>
</evidence>
<comment type="caution">
    <text evidence="11">The sequence shown here is derived from an EMBL/GenBank/DDBJ whole genome shotgun (WGS) entry which is preliminary data.</text>
</comment>
<keyword evidence="12" id="KW-1185">Reference proteome</keyword>